<name>A0ABV7M5B3_9GAMM</name>
<gene>
    <name evidence="1" type="ORF">ACFOEI_18985</name>
</gene>
<comment type="caution">
    <text evidence="1">The sequence shown here is derived from an EMBL/GenBank/DDBJ whole genome shotgun (WGS) entry which is preliminary data.</text>
</comment>
<dbReference type="RefSeq" id="WP_019020117.1">
    <property type="nucleotide sequence ID" value="NZ_BMXD01000009.1"/>
</dbReference>
<evidence type="ECO:0000313" key="1">
    <source>
        <dbReference type="EMBL" id="MFC3294132.1"/>
    </source>
</evidence>
<proteinExistence type="predicted"/>
<dbReference type="EMBL" id="JBHRUH010000040">
    <property type="protein sequence ID" value="MFC3294132.1"/>
    <property type="molecule type" value="Genomic_DNA"/>
</dbReference>
<protein>
    <submittedName>
        <fullName evidence="1">Uncharacterized protein</fullName>
    </submittedName>
</protein>
<accession>A0ABV7M5B3</accession>
<organism evidence="1 2">
    <name type="scientific">Modicisalibacter luteus</name>
    <dbReference type="NCBI Taxonomy" id="453962"/>
    <lineage>
        <taxon>Bacteria</taxon>
        <taxon>Pseudomonadati</taxon>
        <taxon>Pseudomonadota</taxon>
        <taxon>Gammaproteobacteria</taxon>
        <taxon>Oceanospirillales</taxon>
        <taxon>Halomonadaceae</taxon>
        <taxon>Modicisalibacter</taxon>
    </lineage>
</organism>
<sequence length="220" mass="24887">MEELRAELQRRTAPLSAWELLRRMGYRKPGEAALRRLNEVLEDPDLGLSSGGFDFCFGSREFLCALCDVVGLDEADYLPLIEARQQWLSEEQQAFKPYLFIDTGFRRSDRPGTAIFVLAACEGMRRLTFPEDFWRKPLAEQVQLAQARVREFMAETGGDVKVWGTAQRFLFFYAQDAAIEIAPSGKVLGDWQGGVPNQASWRIGNQAITTQLPASDTDDR</sequence>
<evidence type="ECO:0000313" key="2">
    <source>
        <dbReference type="Proteomes" id="UP001595640"/>
    </source>
</evidence>
<reference evidence="2" key="1">
    <citation type="journal article" date="2019" name="Int. J. Syst. Evol. Microbiol.">
        <title>The Global Catalogue of Microorganisms (GCM) 10K type strain sequencing project: providing services to taxonomists for standard genome sequencing and annotation.</title>
        <authorList>
            <consortium name="The Broad Institute Genomics Platform"/>
            <consortium name="The Broad Institute Genome Sequencing Center for Infectious Disease"/>
            <person name="Wu L."/>
            <person name="Ma J."/>
        </authorList>
    </citation>
    <scope>NUCLEOTIDE SEQUENCE [LARGE SCALE GENOMIC DNA]</scope>
    <source>
        <strain evidence="2">KCTC 12847</strain>
    </source>
</reference>
<dbReference type="Proteomes" id="UP001595640">
    <property type="component" value="Unassembled WGS sequence"/>
</dbReference>
<keyword evidence="2" id="KW-1185">Reference proteome</keyword>